<protein>
    <submittedName>
        <fullName evidence="2">Uncharacterized protein</fullName>
    </submittedName>
</protein>
<evidence type="ECO:0000313" key="4">
    <source>
        <dbReference type="Proteomes" id="UP000631312"/>
    </source>
</evidence>
<dbReference type="EMBL" id="BOMP01000113">
    <property type="protein sequence ID" value="GIE43853.1"/>
    <property type="molecule type" value="Genomic_DNA"/>
</dbReference>
<proteinExistence type="predicted"/>
<dbReference type="EMBL" id="JACHNC010000001">
    <property type="protein sequence ID" value="MBB4750470.1"/>
    <property type="molecule type" value="Genomic_DNA"/>
</dbReference>
<evidence type="ECO:0000313" key="2">
    <source>
        <dbReference type="EMBL" id="MBB4750470.1"/>
    </source>
</evidence>
<dbReference type="AlphaFoldDB" id="A0A7W7HH55"/>
<sequence>MLYRLRVLVDHSHREIREVVCYGVFDFLTPRPIDWTIPLMKNIVISYRSYKRTRPLVIDGPADRDSRPVPRKEAVREIGSAVNMANFEALRAAFAEKKRREEKYERWAKIVAEDDQYGYLRWLVNGADSRDCDAILVIGVAGVDFKRAPLLVRHQLVDYRAIGTEIAKMWRNANRRDYREG</sequence>
<comment type="caution">
    <text evidence="2">The sequence shown here is derived from an EMBL/GenBank/DDBJ whole genome shotgun (WGS) entry which is preliminary data.</text>
</comment>
<reference evidence="1 4" key="2">
    <citation type="submission" date="2021-01" db="EMBL/GenBank/DDBJ databases">
        <title>Whole genome shotgun sequence of Actinoplanes lobatus NBRC 12513.</title>
        <authorList>
            <person name="Komaki H."/>
            <person name="Tamura T."/>
        </authorList>
    </citation>
    <scope>NUCLEOTIDE SEQUENCE [LARGE SCALE GENOMIC DNA]</scope>
    <source>
        <strain evidence="1 4">NBRC 12513</strain>
    </source>
</reference>
<evidence type="ECO:0000313" key="3">
    <source>
        <dbReference type="Proteomes" id="UP000590511"/>
    </source>
</evidence>
<keyword evidence="4" id="KW-1185">Reference proteome</keyword>
<dbReference type="Proteomes" id="UP000590511">
    <property type="component" value="Unassembled WGS sequence"/>
</dbReference>
<dbReference type="RefSeq" id="WP_188122641.1">
    <property type="nucleotide sequence ID" value="NZ_BOMP01000113.1"/>
</dbReference>
<gene>
    <name evidence="1" type="ORF">Alo02nite_67510</name>
    <name evidence="2" type="ORF">BJ964_004631</name>
</gene>
<organism evidence="2 3">
    <name type="scientific">Actinoplanes lobatus</name>
    <dbReference type="NCBI Taxonomy" id="113568"/>
    <lineage>
        <taxon>Bacteria</taxon>
        <taxon>Bacillati</taxon>
        <taxon>Actinomycetota</taxon>
        <taxon>Actinomycetes</taxon>
        <taxon>Micromonosporales</taxon>
        <taxon>Micromonosporaceae</taxon>
        <taxon>Actinoplanes</taxon>
    </lineage>
</organism>
<reference evidence="2 3" key="1">
    <citation type="submission" date="2020-08" db="EMBL/GenBank/DDBJ databases">
        <title>Sequencing the genomes of 1000 actinobacteria strains.</title>
        <authorList>
            <person name="Klenk H.-P."/>
        </authorList>
    </citation>
    <scope>NUCLEOTIDE SEQUENCE [LARGE SCALE GENOMIC DNA]</scope>
    <source>
        <strain evidence="2 3">DSM 43150</strain>
    </source>
</reference>
<dbReference type="Proteomes" id="UP000631312">
    <property type="component" value="Unassembled WGS sequence"/>
</dbReference>
<evidence type="ECO:0000313" key="1">
    <source>
        <dbReference type="EMBL" id="GIE43853.1"/>
    </source>
</evidence>
<name>A0A7W7HH55_9ACTN</name>
<accession>A0A7W7HH55</accession>